<name>A0A420I787_9PEZI</name>
<comment type="caution">
    <text evidence="1">The sequence shown here is derived from an EMBL/GenBank/DDBJ whole genome shotgun (WGS) entry which is preliminary data.</text>
</comment>
<organism evidence="1 2">
    <name type="scientific">Golovinomyces cichoracearum</name>
    <dbReference type="NCBI Taxonomy" id="62708"/>
    <lineage>
        <taxon>Eukaryota</taxon>
        <taxon>Fungi</taxon>
        <taxon>Dikarya</taxon>
        <taxon>Ascomycota</taxon>
        <taxon>Pezizomycotina</taxon>
        <taxon>Leotiomycetes</taxon>
        <taxon>Erysiphales</taxon>
        <taxon>Erysiphaceae</taxon>
        <taxon>Golovinomyces</taxon>
    </lineage>
</organism>
<sequence length="119" mass="13528">MLFESASNTPLLPLSTSIPPTRIYNQENSDFQIEKRGNRINILKDELRTSVLSSFIFWRTCTIHSDSPTMSFGNCFEIILATEKKKNFDKAEKEITTNLCNYLGQNDFNVVISSGTLIN</sequence>
<dbReference type="OrthoDB" id="3590150at2759"/>
<gene>
    <name evidence="1" type="ORF">GcC1_119028</name>
</gene>
<evidence type="ECO:0000313" key="1">
    <source>
        <dbReference type="EMBL" id="RKF65506.1"/>
    </source>
</evidence>
<accession>A0A420I787</accession>
<reference evidence="1 2" key="1">
    <citation type="journal article" date="2018" name="BMC Genomics">
        <title>Comparative genome analyses reveal sequence features reflecting distinct modes of host-adaptation between dicot and monocot powdery mildew.</title>
        <authorList>
            <person name="Wu Y."/>
            <person name="Ma X."/>
            <person name="Pan Z."/>
            <person name="Kale S.D."/>
            <person name="Song Y."/>
            <person name="King H."/>
            <person name="Zhang Q."/>
            <person name="Presley C."/>
            <person name="Deng X."/>
            <person name="Wei C.I."/>
            <person name="Xiao S."/>
        </authorList>
    </citation>
    <scope>NUCLEOTIDE SEQUENCE [LARGE SCALE GENOMIC DNA]</scope>
    <source>
        <strain evidence="1">UCSC1</strain>
    </source>
</reference>
<evidence type="ECO:0000313" key="2">
    <source>
        <dbReference type="Proteomes" id="UP000285405"/>
    </source>
</evidence>
<dbReference type="AlphaFoldDB" id="A0A420I787"/>
<dbReference type="EMBL" id="MCBR01011995">
    <property type="protein sequence ID" value="RKF65506.1"/>
    <property type="molecule type" value="Genomic_DNA"/>
</dbReference>
<protein>
    <submittedName>
        <fullName evidence="1">Uncharacterized protein</fullName>
    </submittedName>
</protein>
<proteinExistence type="predicted"/>
<dbReference type="Proteomes" id="UP000285405">
    <property type="component" value="Unassembled WGS sequence"/>
</dbReference>